<dbReference type="GO" id="GO:0006352">
    <property type="term" value="P:DNA-templated transcription initiation"/>
    <property type="evidence" value="ECO:0007669"/>
    <property type="project" value="InterPro"/>
</dbReference>
<accession>A0A286DDT9</accession>
<dbReference type="PANTHER" id="PTHR43133">
    <property type="entry name" value="RNA POLYMERASE ECF-TYPE SIGMA FACTO"/>
    <property type="match status" value="1"/>
</dbReference>
<reference evidence="7 8" key="1">
    <citation type="submission" date="2017-09" db="EMBL/GenBank/DDBJ databases">
        <authorList>
            <person name="Ehlers B."/>
            <person name="Leendertz F.H."/>
        </authorList>
    </citation>
    <scope>NUCLEOTIDE SEQUENCE [LARGE SCALE GENOMIC DNA]</scope>
    <source>
        <strain evidence="7 8">CGMCC 1.10978</strain>
    </source>
</reference>
<comment type="similarity">
    <text evidence="1">Belongs to the sigma-70 factor family. ECF subfamily.</text>
</comment>
<evidence type="ECO:0000259" key="5">
    <source>
        <dbReference type="Pfam" id="PF04542"/>
    </source>
</evidence>
<dbReference type="PANTHER" id="PTHR43133:SF45">
    <property type="entry name" value="RNA POLYMERASE ECF-TYPE SIGMA FACTOR"/>
    <property type="match status" value="1"/>
</dbReference>
<dbReference type="InterPro" id="IPR036388">
    <property type="entry name" value="WH-like_DNA-bd_sf"/>
</dbReference>
<dbReference type="SUPFAM" id="SSF88946">
    <property type="entry name" value="Sigma2 domain of RNA polymerase sigma factors"/>
    <property type="match status" value="1"/>
</dbReference>
<evidence type="ECO:0000313" key="8">
    <source>
        <dbReference type="Proteomes" id="UP000219374"/>
    </source>
</evidence>
<organism evidence="7 8">
    <name type="scientific">Pseudoxanthomonas wuyuanensis</name>
    <dbReference type="NCBI Taxonomy" id="1073196"/>
    <lineage>
        <taxon>Bacteria</taxon>
        <taxon>Pseudomonadati</taxon>
        <taxon>Pseudomonadota</taxon>
        <taxon>Gammaproteobacteria</taxon>
        <taxon>Lysobacterales</taxon>
        <taxon>Lysobacteraceae</taxon>
        <taxon>Pseudoxanthomonas</taxon>
    </lineage>
</organism>
<evidence type="ECO:0000256" key="4">
    <source>
        <dbReference type="ARBA" id="ARBA00023163"/>
    </source>
</evidence>
<dbReference type="SUPFAM" id="SSF88659">
    <property type="entry name" value="Sigma3 and sigma4 domains of RNA polymerase sigma factors"/>
    <property type="match status" value="1"/>
</dbReference>
<keyword evidence="2" id="KW-0805">Transcription regulation</keyword>
<evidence type="ECO:0000256" key="3">
    <source>
        <dbReference type="ARBA" id="ARBA00023082"/>
    </source>
</evidence>
<dbReference type="Pfam" id="PF08281">
    <property type="entry name" value="Sigma70_r4_2"/>
    <property type="match status" value="1"/>
</dbReference>
<keyword evidence="8" id="KW-1185">Reference proteome</keyword>
<feature type="domain" description="RNA polymerase sigma factor 70 region 4 type 2" evidence="6">
    <location>
        <begin position="127"/>
        <end position="166"/>
    </location>
</feature>
<dbReference type="NCBIfam" id="TIGR02937">
    <property type="entry name" value="sigma70-ECF"/>
    <property type="match status" value="1"/>
</dbReference>
<dbReference type="OrthoDB" id="9780326at2"/>
<dbReference type="RefSeq" id="WP_097123305.1">
    <property type="nucleotide sequence ID" value="NZ_OCND01000011.1"/>
</dbReference>
<dbReference type="GO" id="GO:0016987">
    <property type="term" value="F:sigma factor activity"/>
    <property type="evidence" value="ECO:0007669"/>
    <property type="project" value="UniProtKB-KW"/>
</dbReference>
<evidence type="ECO:0000259" key="6">
    <source>
        <dbReference type="Pfam" id="PF08281"/>
    </source>
</evidence>
<dbReference type="InterPro" id="IPR007627">
    <property type="entry name" value="RNA_pol_sigma70_r2"/>
</dbReference>
<keyword evidence="4" id="KW-0804">Transcription</keyword>
<dbReference type="Gene3D" id="1.10.1740.10">
    <property type="match status" value="1"/>
</dbReference>
<name>A0A286DDT9_9GAMM</name>
<dbReference type="Pfam" id="PF04542">
    <property type="entry name" value="Sigma70_r2"/>
    <property type="match status" value="1"/>
</dbReference>
<dbReference type="InterPro" id="IPR039425">
    <property type="entry name" value="RNA_pol_sigma-70-like"/>
</dbReference>
<dbReference type="InterPro" id="IPR013324">
    <property type="entry name" value="RNA_pol_sigma_r3/r4-like"/>
</dbReference>
<feature type="domain" description="RNA polymerase sigma-70 region 2" evidence="5">
    <location>
        <begin position="19"/>
        <end position="87"/>
    </location>
</feature>
<gene>
    <name evidence="7" type="ORF">SAMN06296416_11129</name>
</gene>
<dbReference type="EMBL" id="OCND01000011">
    <property type="protein sequence ID" value="SOD56828.1"/>
    <property type="molecule type" value="Genomic_DNA"/>
</dbReference>
<protein>
    <submittedName>
        <fullName evidence="7">RNA polymerase sigma-70 factor, ECF subfamily</fullName>
    </submittedName>
</protein>
<dbReference type="InterPro" id="IPR013249">
    <property type="entry name" value="RNA_pol_sigma70_r4_t2"/>
</dbReference>
<dbReference type="InterPro" id="IPR014284">
    <property type="entry name" value="RNA_pol_sigma-70_dom"/>
</dbReference>
<evidence type="ECO:0000313" key="7">
    <source>
        <dbReference type="EMBL" id="SOD56828.1"/>
    </source>
</evidence>
<keyword evidence="3" id="KW-0731">Sigma factor</keyword>
<evidence type="ECO:0000256" key="2">
    <source>
        <dbReference type="ARBA" id="ARBA00023015"/>
    </source>
</evidence>
<dbReference type="Gene3D" id="1.10.10.10">
    <property type="entry name" value="Winged helix-like DNA-binding domain superfamily/Winged helix DNA-binding domain"/>
    <property type="match status" value="1"/>
</dbReference>
<proteinExistence type="inferred from homology"/>
<dbReference type="GO" id="GO:0003677">
    <property type="term" value="F:DNA binding"/>
    <property type="evidence" value="ECO:0007669"/>
    <property type="project" value="InterPro"/>
</dbReference>
<dbReference type="InterPro" id="IPR013325">
    <property type="entry name" value="RNA_pol_sigma_r2"/>
</dbReference>
<sequence length="171" mass="19745">MESRTATMAIDARQQFQVLLERHRGIVAKVAHTYAWNAADRADLAQEIAVQLWRAFAKYDPARKFSTWMYRIALNVAISHVRSDRRRQLQTVPLDETLHDVADHSVANPVADQQVRALNRFIHAQSPLDRALLLLYLEERSYRDIAEILGISETNVATKTSRLKQRIRNEI</sequence>
<dbReference type="Proteomes" id="UP000219374">
    <property type="component" value="Unassembled WGS sequence"/>
</dbReference>
<dbReference type="AlphaFoldDB" id="A0A286DDT9"/>
<evidence type="ECO:0000256" key="1">
    <source>
        <dbReference type="ARBA" id="ARBA00010641"/>
    </source>
</evidence>